<dbReference type="EMBL" id="JAPXFL010000005">
    <property type="protein sequence ID" value="KAK9507002.1"/>
    <property type="molecule type" value="Genomic_DNA"/>
</dbReference>
<accession>A0AAW1D969</accession>
<gene>
    <name evidence="2" type="ORF">O3M35_008839</name>
</gene>
<name>A0AAW1D969_9HEMI</name>
<protein>
    <submittedName>
        <fullName evidence="2">Uncharacterized protein</fullName>
    </submittedName>
</protein>
<comment type="caution">
    <text evidence="2">The sequence shown here is derived from an EMBL/GenBank/DDBJ whole genome shotgun (WGS) entry which is preliminary data.</text>
</comment>
<evidence type="ECO:0000256" key="1">
    <source>
        <dbReference type="SAM" id="Phobius"/>
    </source>
</evidence>
<keyword evidence="1" id="KW-0472">Membrane</keyword>
<keyword evidence="1" id="KW-1133">Transmembrane helix</keyword>
<proteinExistence type="predicted"/>
<sequence length="67" mass="7725">MVSDYQDQCANIIFQPVIIPQLEDVSIHHSIHLATAKIVNVYIALKQGKLKMYLFFFLIIYFAPSIL</sequence>
<reference evidence="2 3" key="1">
    <citation type="submission" date="2022-12" db="EMBL/GenBank/DDBJ databases">
        <title>Chromosome-level genome assembly of true bugs.</title>
        <authorList>
            <person name="Ma L."/>
            <person name="Li H."/>
        </authorList>
    </citation>
    <scope>NUCLEOTIDE SEQUENCE [LARGE SCALE GENOMIC DNA]</scope>
    <source>
        <strain evidence="2">Lab_2022b</strain>
    </source>
</reference>
<evidence type="ECO:0000313" key="2">
    <source>
        <dbReference type="EMBL" id="KAK9507002.1"/>
    </source>
</evidence>
<dbReference type="AlphaFoldDB" id="A0AAW1D969"/>
<keyword evidence="1" id="KW-0812">Transmembrane</keyword>
<organism evidence="2 3">
    <name type="scientific">Rhynocoris fuscipes</name>
    <dbReference type="NCBI Taxonomy" id="488301"/>
    <lineage>
        <taxon>Eukaryota</taxon>
        <taxon>Metazoa</taxon>
        <taxon>Ecdysozoa</taxon>
        <taxon>Arthropoda</taxon>
        <taxon>Hexapoda</taxon>
        <taxon>Insecta</taxon>
        <taxon>Pterygota</taxon>
        <taxon>Neoptera</taxon>
        <taxon>Paraneoptera</taxon>
        <taxon>Hemiptera</taxon>
        <taxon>Heteroptera</taxon>
        <taxon>Panheteroptera</taxon>
        <taxon>Cimicomorpha</taxon>
        <taxon>Reduviidae</taxon>
        <taxon>Harpactorinae</taxon>
        <taxon>Harpactorini</taxon>
        <taxon>Rhynocoris</taxon>
    </lineage>
</organism>
<evidence type="ECO:0000313" key="3">
    <source>
        <dbReference type="Proteomes" id="UP001461498"/>
    </source>
</evidence>
<keyword evidence="3" id="KW-1185">Reference proteome</keyword>
<dbReference type="Proteomes" id="UP001461498">
    <property type="component" value="Unassembled WGS sequence"/>
</dbReference>
<feature type="transmembrane region" description="Helical" evidence="1">
    <location>
        <begin position="50"/>
        <end position="66"/>
    </location>
</feature>